<organism evidence="4 5">
    <name type="scientific">Paenibacillus spiritus</name>
    <dbReference type="NCBI Taxonomy" id="2496557"/>
    <lineage>
        <taxon>Bacteria</taxon>
        <taxon>Bacillati</taxon>
        <taxon>Bacillota</taxon>
        <taxon>Bacilli</taxon>
        <taxon>Bacillales</taxon>
        <taxon>Paenibacillaceae</taxon>
        <taxon>Paenibacillus</taxon>
    </lineage>
</organism>
<dbReference type="SUPFAM" id="SSF46785">
    <property type="entry name" value="Winged helix' DNA-binding domain"/>
    <property type="match status" value="1"/>
</dbReference>
<dbReference type="GO" id="GO:0003700">
    <property type="term" value="F:DNA-binding transcription factor activity"/>
    <property type="evidence" value="ECO:0007669"/>
    <property type="project" value="InterPro"/>
</dbReference>
<dbReference type="GO" id="GO:0006950">
    <property type="term" value="P:response to stress"/>
    <property type="evidence" value="ECO:0007669"/>
    <property type="project" value="TreeGrafter"/>
</dbReference>
<dbReference type="GO" id="GO:0003677">
    <property type="term" value="F:DNA binding"/>
    <property type="evidence" value="ECO:0007669"/>
    <property type="project" value="UniProtKB-KW"/>
</dbReference>
<sequence length="164" mass="18213">MHEHCSHDHSRSGEVFSAIFTAARQLKRLAHRSAADHELTVHQLEILSLVSASPGLSQKEVAERLRLSKSRVSLHLDQLTEKGLVLRESSPVDRRETVLQPTPRGSESAASIRDRDLSRQALSDVLSRMDDGDIDTLIRLLGQIREGLAVEEHARQQGDASCPE</sequence>
<dbReference type="InterPro" id="IPR039422">
    <property type="entry name" value="MarR/SlyA-like"/>
</dbReference>
<dbReference type="InterPro" id="IPR036390">
    <property type="entry name" value="WH_DNA-bd_sf"/>
</dbReference>
<comment type="caution">
    <text evidence="4">The sequence shown here is derived from an EMBL/GenBank/DDBJ whole genome shotgun (WGS) entry which is preliminary data.</text>
</comment>
<dbReference type="InterPro" id="IPR036388">
    <property type="entry name" value="WH-like_DNA-bd_sf"/>
</dbReference>
<evidence type="ECO:0000259" key="3">
    <source>
        <dbReference type="PROSITE" id="PS50995"/>
    </source>
</evidence>
<feature type="region of interest" description="Disordered" evidence="2">
    <location>
        <begin position="90"/>
        <end position="113"/>
    </location>
</feature>
<dbReference type="InterPro" id="IPR000835">
    <property type="entry name" value="HTH_MarR-typ"/>
</dbReference>
<evidence type="ECO:0000313" key="4">
    <source>
        <dbReference type="EMBL" id="KAA9006565.1"/>
    </source>
</evidence>
<dbReference type="PRINTS" id="PR00598">
    <property type="entry name" value="HTHMARR"/>
</dbReference>
<accession>A0A5J5GEI0</accession>
<dbReference type="PANTHER" id="PTHR33164:SF57">
    <property type="entry name" value="MARR-FAMILY TRANSCRIPTIONAL REGULATOR"/>
    <property type="match status" value="1"/>
</dbReference>
<dbReference type="Proteomes" id="UP000367750">
    <property type="component" value="Unassembled WGS sequence"/>
</dbReference>
<evidence type="ECO:0000256" key="1">
    <source>
        <dbReference type="ARBA" id="ARBA00023125"/>
    </source>
</evidence>
<dbReference type="OrthoDB" id="2361333at2"/>
<feature type="compositionally biased region" description="Polar residues" evidence="2">
    <location>
        <begin position="99"/>
        <end position="109"/>
    </location>
</feature>
<dbReference type="PANTHER" id="PTHR33164">
    <property type="entry name" value="TRANSCRIPTIONAL REGULATOR, MARR FAMILY"/>
    <property type="match status" value="1"/>
</dbReference>
<dbReference type="Pfam" id="PF12802">
    <property type="entry name" value="MarR_2"/>
    <property type="match status" value="1"/>
</dbReference>
<evidence type="ECO:0000313" key="5">
    <source>
        <dbReference type="Proteomes" id="UP000367750"/>
    </source>
</evidence>
<gene>
    <name evidence="4" type="ORF">F4V43_06380</name>
</gene>
<dbReference type="SMART" id="SM00347">
    <property type="entry name" value="HTH_MARR"/>
    <property type="match status" value="1"/>
</dbReference>
<proteinExistence type="predicted"/>
<dbReference type="EMBL" id="VYKK01000005">
    <property type="protein sequence ID" value="KAA9006565.1"/>
    <property type="molecule type" value="Genomic_DNA"/>
</dbReference>
<keyword evidence="5" id="KW-1185">Reference proteome</keyword>
<name>A0A5J5GEI0_9BACL</name>
<evidence type="ECO:0000256" key="2">
    <source>
        <dbReference type="SAM" id="MobiDB-lite"/>
    </source>
</evidence>
<keyword evidence="1" id="KW-0238">DNA-binding</keyword>
<feature type="domain" description="HTH marR-type" evidence="3">
    <location>
        <begin position="12"/>
        <end position="146"/>
    </location>
</feature>
<dbReference type="PROSITE" id="PS50995">
    <property type="entry name" value="HTH_MARR_2"/>
    <property type="match status" value="1"/>
</dbReference>
<dbReference type="RefSeq" id="WP_150457395.1">
    <property type="nucleotide sequence ID" value="NZ_VYKK01000005.1"/>
</dbReference>
<reference evidence="4 5" key="1">
    <citation type="submission" date="2019-09" db="EMBL/GenBank/DDBJ databases">
        <title>Bacillus ochoae sp. nov., Paenibacillus whitsoniae sp. nov., Paenibacillus spiritus sp. nov. Isolated from the Mars Exploration Rover during spacecraft assembly.</title>
        <authorList>
            <person name="Seuylemezian A."/>
            <person name="Vaishampayan P."/>
        </authorList>
    </citation>
    <scope>NUCLEOTIDE SEQUENCE [LARGE SCALE GENOMIC DNA]</scope>
    <source>
        <strain evidence="4 5">MER_111</strain>
    </source>
</reference>
<dbReference type="AlphaFoldDB" id="A0A5J5GEI0"/>
<protein>
    <submittedName>
        <fullName evidence="4">MarR family transcriptional regulator</fullName>
    </submittedName>
</protein>
<dbReference type="Gene3D" id="1.10.10.10">
    <property type="entry name" value="Winged helix-like DNA-binding domain superfamily/Winged helix DNA-binding domain"/>
    <property type="match status" value="1"/>
</dbReference>